<proteinExistence type="predicted"/>
<evidence type="ECO:0000259" key="2">
    <source>
        <dbReference type="Pfam" id="PF22552"/>
    </source>
</evidence>
<dbReference type="Pfam" id="PF22551">
    <property type="entry name" value="TY-Chap1"/>
    <property type="match status" value="1"/>
</dbReference>
<sequence>MAMFEGTSLDDETDRDWRVFVAQLADHLASDISGVGTSISPDFQPEKSVERAMAITSTGHGTFVCVASGLQSPPSPWKQTGDTHSLEEAQAWVDRFAATIVTEIRQTWNVPHPSFLACPIKWSHRDARDCVDTSRRTAHSTESQLAGLVEAAVRAVPDVDVHASGDGSYCITMGSVEAYLYVASSDEVRIHAPIVERIAGRTRAAEVVADLNRRYPRLKFLLVEDRVHAALSIDANPFFAQHAVNAISRLAAFVTGVDDAFAENLGGVVAAARLAHTDEADTTEAITEVTDDDDVPGQLMTLLEIDAQSGGAVDAEDVVAVCGADRAKITSYVTFCAEQAQSWRDYAQEALQRDEPHTAAECEAEAVPWDRIVRALRQALRTDGLVDNA</sequence>
<dbReference type="InterPro" id="IPR054344">
    <property type="entry name" value="TY-Chap_N"/>
</dbReference>
<dbReference type="Pfam" id="PF22554">
    <property type="entry name" value="Chap-C"/>
    <property type="match status" value="1"/>
</dbReference>
<evidence type="ECO:0000259" key="3">
    <source>
        <dbReference type="Pfam" id="PF22554"/>
    </source>
</evidence>
<keyword evidence="5" id="KW-1185">Reference proteome</keyword>
<dbReference type="Proteomes" id="UP001432000">
    <property type="component" value="Chromosome"/>
</dbReference>
<reference evidence="4 5" key="1">
    <citation type="submission" date="2024-03" db="EMBL/GenBank/DDBJ databases">
        <title>Natural products discovery in diverse microorganisms through a two-stage MS feature dereplication strategy.</title>
        <authorList>
            <person name="Zhang R."/>
        </authorList>
    </citation>
    <scope>NUCLEOTIDE SEQUENCE [LARGE SCALE GENOMIC DNA]</scope>
    <source>
        <strain evidence="4 5">18930</strain>
    </source>
</reference>
<protein>
    <submittedName>
        <fullName evidence="4">Uncharacterized protein</fullName>
    </submittedName>
</protein>
<evidence type="ECO:0000313" key="5">
    <source>
        <dbReference type="Proteomes" id="UP001432000"/>
    </source>
</evidence>
<gene>
    <name evidence="4" type="ORF">WDS16_04220</name>
</gene>
<feature type="domain" description="TY-Chap central" evidence="1">
    <location>
        <begin position="144"/>
        <end position="270"/>
    </location>
</feature>
<dbReference type="InterPro" id="IPR054342">
    <property type="entry name" value="TY-Chap_C"/>
</dbReference>
<organism evidence="4 5">
    <name type="scientific">Rhodococcus sovatensis</name>
    <dbReference type="NCBI Taxonomy" id="1805840"/>
    <lineage>
        <taxon>Bacteria</taxon>
        <taxon>Bacillati</taxon>
        <taxon>Actinomycetota</taxon>
        <taxon>Actinomycetes</taxon>
        <taxon>Mycobacteriales</taxon>
        <taxon>Nocardiaceae</taxon>
        <taxon>Rhodococcus</taxon>
    </lineage>
</organism>
<name>A0ABZ2PKS2_9NOCA</name>
<dbReference type="EMBL" id="CP147846">
    <property type="protein sequence ID" value="WXG69768.1"/>
    <property type="molecule type" value="Genomic_DNA"/>
</dbReference>
<dbReference type="InterPro" id="IPR054343">
    <property type="entry name" value="TY-Chap_M"/>
</dbReference>
<feature type="domain" description="TY-Chap C-terminal" evidence="3">
    <location>
        <begin position="293"/>
        <end position="382"/>
    </location>
</feature>
<evidence type="ECO:0000313" key="4">
    <source>
        <dbReference type="EMBL" id="WXG69768.1"/>
    </source>
</evidence>
<evidence type="ECO:0000259" key="1">
    <source>
        <dbReference type="Pfam" id="PF22551"/>
    </source>
</evidence>
<dbReference type="Pfam" id="PF22552">
    <property type="entry name" value="TY-Chap3"/>
    <property type="match status" value="1"/>
</dbReference>
<feature type="domain" description="TY-Chap N-terminal" evidence="2">
    <location>
        <begin position="66"/>
        <end position="116"/>
    </location>
</feature>
<accession>A0ABZ2PKS2</accession>
<dbReference type="RefSeq" id="WP_338890744.1">
    <property type="nucleotide sequence ID" value="NZ_CP147846.1"/>
</dbReference>